<feature type="transmembrane region" description="Helical" evidence="1">
    <location>
        <begin position="36"/>
        <end position="60"/>
    </location>
</feature>
<evidence type="ECO:0000313" key="2">
    <source>
        <dbReference type="EMBL" id="ADZ85331.1"/>
    </source>
</evidence>
<feature type="transmembrane region" description="Helical" evidence="1">
    <location>
        <begin position="123"/>
        <end position="144"/>
    </location>
</feature>
<reference evidence="2 3" key="1">
    <citation type="journal article" date="2011" name="J. Bacteriol.">
        <title>Complete genome sequence of the cellulose-degrading bacterium Cellulosilyticum lentocellum.</title>
        <authorList>
            <consortium name="US DOE Joint Genome Institute"/>
            <person name="Miller D.A."/>
            <person name="Suen G."/>
            <person name="Bruce D."/>
            <person name="Copeland A."/>
            <person name="Cheng J.F."/>
            <person name="Detter C."/>
            <person name="Goodwin L.A."/>
            <person name="Han C.S."/>
            <person name="Hauser L.J."/>
            <person name="Land M.L."/>
            <person name="Lapidus A."/>
            <person name="Lucas S."/>
            <person name="Meincke L."/>
            <person name="Pitluck S."/>
            <person name="Tapia R."/>
            <person name="Teshima H."/>
            <person name="Woyke T."/>
            <person name="Fox B.G."/>
            <person name="Angert E.R."/>
            <person name="Currie C.R."/>
        </authorList>
    </citation>
    <scope>NUCLEOTIDE SEQUENCE [LARGE SCALE GENOMIC DNA]</scope>
    <source>
        <strain evidence="3">ATCC 49066 / DSM 5427 / NCIMB 11756 / RHM5</strain>
    </source>
</reference>
<protein>
    <submittedName>
        <fullName evidence="2">Uncharacterized protein</fullName>
    </submittedName>
</protein>
<feature type="transmembrane region" description="Helical" evidence="1">
    <location>
        <begin position="90"/>
        <end position="111"/>
    </location>
</feature>
<keyword evidence="1" id="KW-0472">Membrane</keyword>
<accession>F2JGZ1</accession>
<keyword evidence="3" id="KW-1185">Reference proteome</keyword>
<evidence type="ECO:0000313" key="3">
    <source>
        <dbReference type="Proteomes" id="UP000008467"/>
    </source>
</evidence>
<proteinExistence type="predicted"/>
<dbReference type="Proteomes" id="UP000008467">
    <property type="component" value="Chromosome"/>
</dbReference>
<keyword evidence="1" id="KW-1133">Transmembrane helix</keyword>
<dbReference type="AlphaFoldDB" id="F2JGZ1"/>
<organism evidence="2 3">
    <name type="scientific">Cellulosilyticum lentocellum (strain ATCC 49066 / DSM 5427 / NCIMB 11756 / RHM5)</name>
    <name type="common">Clostridium lentocellum</name>
    <dbReference type="NCBI Taxonomy" id="642492"/>
    <lineage>
        <taxon>Bacteria</taxon>
        <taxon>Bacillati</taxon>
        <taxon>Bacillota</taxon>
        <taxon>Clostridia</taxon>
        <taxon>Lachnospirales</taxon>
        <taxon>Cellulosilyticaceae</taxon>
        <taxon>Cellulosilyticum</taxon>
    </lineage>
</organism>
<gene>
    <name evidence="2" type="ordered locus">Clole_3648</name>
</gene>
<sequence length="167" mass="18956">MRKQKEKAIQYNIKKIVEQEVLADVEFSQIRKVISILMYIWIASRVILCGIEIMVLLELANETKEAFEGIGATVMVVIFAMALKNGNRRIAILPIVGGIFSFIILPIGSIVLLLNHEILYIKIYAWSFVFGMAYQIICMSYILFSTKSKAYDKKMTNIKVQAKGLSL</sequence>
<evidence type="ECO:0000256" key="1">
    <source>
        <dbReference type="SAM" id="Phobius"/>
    </source>
</evidence>
<dbReference type="KEGG" id="cle:Clole_3648"/>
<keyword evidence="1" id="KW-0812">Transmembrane</keyword>
<dbReference type="EMBL" id="CP002582">
    <property type="protein sequence ID" value="ADZ85331.1"/>
    <property type="molecule type" value="Genomic_DNA"/>
</dbReference>
<name>F2JGZ1_CELLD</name>
<feature type="transmembrane region" description="Helical" evidence="1">
    <location>
        <begin position="66"/>
        <end position="83"/>
    </location>
</feature>
<dbReference type="RefSeq" id="WP_013658607.1">
    <property type="nucleotide sequence ID" value="NC_015275.1"/>
</dbReference>
<dbReference type="HOGENOM" id="CLU_1591612_0_0_9"/>